<dbReference type="Proteomes" id="UP001732700">
    <property type="component" value="Chromosome 5D"/>
</dbReference>
<organism evidence="1 2">
    <name type="scientific">Avena sativa</name>
    <name type="common">Oat</name>
    <dbReference type="NCBI Taxonomy" id="4498"/>
    <lineage>
        <taxon>Eukaryota</taxon>
        <taxon>Viridiplantae</taxon>
        <taxon>Streptophyta</taxon>
        <taxon>Embryophyta</taxon>
        <taxon>Tracheophyta</taxon>
        <taxon>Spermatophyta</taxon>
        <taxon>Magnoliopsida</taxon>
        <taxon>Liliopsida</taxon>
        <taxon>Poales</taxon>
        <taxon>Poaceae</taxon>
        <taxon>BOP clade</taxon>
        <taxon>Pooideae</taxon>
        <taxon>Poodae</taxon>
        <taxon>Poeae</taxon>
        <taxon>Poeae Chloroplast Group 1 (Aveneae type)</taxon>
        <taxon>Aveninae</taxon>
        <taxon>Avena</taxon>
    </lineage>
</organism>
<protein>
    <submittedName>
        <fullName evidence="1">Uncharacterized protein</fullName>
    </submittedName>
</protein>
<sequence length="505" mass="52155">MPMPSLLPSFLLLLLPLLSAASPTATKIPLYRHLPATSQHHHPLSRLAQASLARATHLRAGHHHHPSPAPSSSPVHTALYPHSYGGYAFSLSLGTPPQPLPVLLDTGSHLTWVPCTSSYRCLNCSSASSAPFPVFHPKNSTTARLVSCRSPECLYIHSKPSLANCPASAAPPCKPGAATCNATASSVCPPYLVVYGSGSTSGLLLSDTLRAGTTGRAAKRGFAVGCSLASVHQPPTGLAGFGRGAPSVPKQLGVTKFSYCLLSRRFDDDAAVSGELVLGASSSSSSTATQYVPLLKNAASRPPYSVYYYLSLTAVTVGGKAVRLPPRAFAPASTGAKRGGGGGGAIIDSGTTFSYLDPTVFKPVLDAMVSAVGGRYNRSQLIEDALGLRPCFALPTGSKTMDLPELSLKFKGGAEMRLPVENYFVAAGPAPTDGGSAAASANTAEAICLAVVSDVPSNDGGAGVSGGGPAIILGSFQQQNYHVEYDLEKERVGFRPQPCSKSSSP</sequence>
<evidence type="ECO:0000313" key="1">
    <source>
        <dbReference type="EnsemblPlants" id="AVESA.00010b.r2.5DG0935760.1.CDS.1"/>
    </source>
</evidence>
<dbReference type="EnsemblPlants" id="AVESA.00010b.r2.5DG0935760.1">
    <property type="protein sequence ID" value="AVESA.00010b.r2.5DG0935760.1.CDS.1"/>
    <property type="gene ID" value="AVESA.00010b.r2.5DG0935760"/>
</dbReference>
<evidence type="ECO:0000313" key="2">
    <source>
        <dbReference type="Proteomes" id="UP001732700"/>
    </source>
</evidence>
<proteinExistence type="predicted"/>
<name>A0ACD5YC63_AVESA</name>
<reference evidence="1" key="1">
    <citation type="submission" date="2021-05" db="EMBL/GenBank/DDBJ databases">
        <authorList>
            <person name="Scholz U."/>
            <person name="Mascher M."/>
            <person name="Fiebig A."/>
        </authorList>
    </citation>
    <scope>NUCLEOTIDE SEQUENCE [LARGE SCALE GENOMIC DNA]</scope>
</reference>
<accession>A0ACD5YC63</accession>
<keyword evidence="2" id="KW-1185">Reference proteome</keyword>
<reference evidence="1" key="2">
    <citation type="submission" date="2025-09" db="UniProtKB">
        <authorList>
            <consortium name="EnsemblPlants"/>
        </authorList>
    </citation>
    <scope>IDENTIFICATION</scope>
</reference>